<dbReference type="Proteomes" id="UP001500191">
    <property type="component" value="Unassembled WGS sequence"/>
</dbReference>
<comment type="caution">
    <text evidence="1">The sequence shown here is derived from an EMBL/GenBank/DDBJ whole genome shotgun (WGS) entry which is preliminary data.</text>
</comment>
<keyword evidence="2" id="KW-1185">Reference proteome</keyword>
<gene>
    <name evidence="1" type="ORF">GCM10008937_33990</name>
</gene>
<organism evidence="1 2">
    <name type="scientific">Deinococcus depolymerans</name>
    <dbReference type="NCBI Taxonomy" id="392408"/>
    <lineage>
        <taxon>Bacteria</taxon>
        <taxon>Thermotogati</taxon>
        <taxon>Deinococcota</taxon>
        <taxon>Deinococci</taxon>
        <taxon>Deinococcales</taxon>
        <taxon>Deinococcaceae</taxon>
        <taxon>Deinococcus</taxon>
    </lineage>
</organism>
<sequence length="328" mass="34922">MAVLTFHACLRHAAMASTDFLTALASVCSSLRDVQFCESPSGRLLAAAVEAELASTSKRNVRDALLAGDVLRAANSTYAGETFRRDVGRALAPVVAPLTEVLAVEFADVLEREDAAGFVVRVDPARASHLPRGRRRDGVLSGSDVREVLSAAIGDPVIVALWASAQAGVAAAPTGFARYAANNSAFVNRQRLFGARVSLSGTPEGTGRYVYDFEEALTRPLEEADGDFGRVRESDLEYSLLLDLRRTVGTLRVPVFGALLDGLYRAAPAEIDLLLRDATRAELFDVAERAAVARAAGTDESVVRATERAAIQVLRAMHARAGRAARAA</sequence>
<protein>
    <submittedName>
        <fullName evidence="1">Uncharacterized protein</fullName>
    </submittedName>
</protein>
<dbReference type="EMBL" id="BAAADB010000033">
    <property type="protein sequence ID" value="GAA0523643.1"/>
    <property type="molecule type" value="Genomic_DNA"/>
</dbReference>
<name>A0ABP3MN28_9DEIO</name>
<evidence type="ECO:0000313" key="2">
    <source>
        <dbReference type="Proteomes" id="UP001500191"/>
    </source>
</evidence>
<proteinExistence type="predicted"/>
<evidence type="ECO:0000313" key="1">
    <source>
        <dbReference type="EMBL" id="GAA0523643.1"/>
    </source>
</evidence>
<reference evidence="2" key="1">
    <citation type="journal article" date="2019" name="Int. J. Syst. Evol. Microbiol.">
        <title>The Global Catalogue of Microorganisms (GCM) 10K type strain sequencing project: providing services to taxonomists for standard genome sequencing and annotation.</title>
        <authorList>
            <consortium name="The Broad Institute Genomics Platform"/>
            <consortium name="The Broad Institute Genome Sequencing Center for Infectious Disease"/>
            <person name="Wu L."/>
            <person name="Ma J."/>
        </authorList>
    </citation>
    <scope>NUCLEOTIDE SEQUENCE [LARGE SCALE GENOMIC DNA]</scope>
    <source>
        <strain evidence="2">JCM 14368</strain>
    </source>
</reference>
<accession>A0ABP3MN28</accession>